<evidence type="ECO:0000313" key="1">
    <source>
        <dbReference type="EMBL" id="MCD7468799.1"/>
    </source>
</evidence>
<feature type="non-terminal residue" evidence="1">
    <location>
        <position position="85"/>
    </location>
</feature>
<proteinExistence type="predicted"/>
<reference evidence="1 2" key="1">
    <citation type="journal article" date="2021" name="BMC Genomics">
        <title>Datura genome reveals duplications of psychoactive alkaloid biosynthetic genes and high mutation rate following tissue culture.</title>
        <authorList>
            <person name="Rajewski A."/>
            <person name="Carter-House D."/>
            <person name="Stajich J."/>
            <person name="Litt A."/>
        </authorList>
    </citation>
    <scope>NUCLEOTIDE SEQUENCE [LARGE SCALE GENOMIC DNA]</scope>
    <source>
        <strain evidence="1">AR-01</strain>
    </source>
</reference>
<comment type="caution">
    <text evidence="1">The sequence shown here is derived from an EMBL/GenBank/DDBJ whole genome shotgun (WGS) entry which is preliminary data.</text>
</comment>
<organism evidence="1 2">
    <name type="scientific">Datura stramonium</name>
    <name type="common">Jimsonweed</name>
    <name type="synonym">Common thornapple</name>
    <dbReference type="NCBI Taxonomy" id="4076"/>
    <lineage>
        <taxon>Eukaryota</taxon>
        <taxon>Viridiplantae</taxon>
        <taxon>Streptophyta</taxon>
        <taxon>Embryophyta</taxon>
        <taxon>Tracheophyta</taxon>
        <taxon>Spermatophyta</taxon>
        <taxon>Magnoliopsida</taxon>
        <taxon>eudicotyledons</taxon>
        <taxon>Gunneridae</taxon>
        <taxon>Pentapetalae</taxon>
        <taxon>asterids</taxon>
        <taxon>lamiids</taxon>
        <taxon>Solanales</taxon>
        <taxon>Solanaceae</taxon>
        <taxon>Solanoideae</taxon>
        <taxon>Datureae</taxon>
        <taxon>Datura</taxon>
    </lineage>
</organism>
<evidence type="ECO:0000313" key="2">
    <source>
        <dbReference type="Proteomes" id="UP000823775"/>
    </source>
</evidence>
<dbReference type="Proteomes" id="UP000823775">
    <property type="component" value="Unassembled WGS sequence"/>
</dbReference>
<accession>A0ABS8TCW7</accession>
<keyword evidence="2" id="KW-1185">Reference proteome</keyword>
<name>A0ABS8TCW7_DATST</name>
<gene>
    <name evidence="1" type="ORF">HAX54_007288</name>
</gene>
<protein>
    <submittedName>
        <fullName evidence="1">Uncharacterized protein</fullName>
    </submittedName>
</protein>
<sequence length="85" mass="9635">MAALLAGDLENVFTDVKEEVDYKRNRPTKAKRLCSAANRRTVVRRLRVIPAIHPSRAKPQFPEHIFLELYIGLYALTQSVANNTA</sequence>
<dbReference type="EMBL" id="JACEIK010001374">
    <property type="protein sequence ID" value="MCD7468799.1"/>
    <property type="molecule type" value="Genomic_DNA"/>
</dbReference>